<accession>A0ABX1P9T8</accession>
<dbReference type="Pfam" id="PF07924">
    <property type="entry name" value="NuiA"/>
    <property type="match status" value="2"/>
</dbReference>
<dbReference type="EMBL" id="QMEB01000112">
    <property type="protein sequence ID" value="NMG20748.1"/>
    <property type="molecule type" value="Genomic_DNA"/>
</dbReference>
<evidence type="ECO:0000313" key="2">
    <source>
        <dbReference type="Proteomes" id="UP000718564"/>
    </source>
</evidence>
<dbReference type="SUPFAM" id="SSF82602">
    <property type="entry name" value="Nuclease A inhibitor (NuiA)"/>
    <property type="match status" value="2"/>
</dbReference>
<reference evidence="1 2" key="1">
    <citation type="submission" date="2018-06" db="EMBL/GenBank/DDBJ databases">
        <title>Comparative genomics of Brasilonema spp. strains.</title>
        <authorList>
            <person name="Alvarenga D.O."/>
            <person name="Fiore M.F."/>
            <person name="Varani A.M."/>
        </authorList>
    </citation>
    <scope>NUCLEOTIDE SEQUENCE [LARGE SCALE GENOMIC DNA]</scope>
    <source>
        <strain evidence="1 2">SPC951</strain>
    </source>
</reference>
<proteinExistence type="predicted"/>
<dbReference type="Gene3D" id="3.40.1460.10">
    <property type="entry name" value="Nuclease A inhibitor-like"/>
    <property type="match status" value="2"/>
</dbReference>
<comment type="caution">
    <text evidence="1">The sequence shown here is derived from an EMBL/GenBank/DDBJ whole genome shotgun (WGS) entry which is preliminary data.</text>
</comment>
<name>A0ABX1P9T8_9CYAN</name>
<keyword evidence="2" id="KW-1185">Reference proteome</keyword>
<dbReference type="InterPro" id="IPR012489">
    <property type="entry name" value="NucleaseA_inhib-like"/>
</dbReference>
<gene>
    <name evidence="1" type="ORF">DP116_15275</name>
</gene>
<sequence length="278" mass="31892">MKPSNAEFVAQLQAATEGLLFGSENSYPFKTFVFEVVNQGDFTVENLLQTAGFMKPVNLDDFLQFVSEIAPESSQNYQEIINFLELYTTSSQIYRISLEDESGEYEAFHILVGNTKDGDWIGISPRIDNEPSARRSEKFLMESSTLVKESTFKLKTKLEPLLAKLKFIVTEYYEKNQEKQGFVLEIADTRAVMMKKLLDSTGFVKTCAFKGFSENAQENDYPDREYFEQFKPLDELLQSRLTNLREYVIGGMAVYYLYDIGQTPDGNWVGVWTIAIWT</sequence>
<dbReference type="RefSeq" id="WP_169156013.1">
    <property type="nucleotide sequence ID" value="NZ_CAWPJE010000102.1"/>
</dbReference>
<dbReference type="InterPro" id="IPR036587">
    <property type="entry name" value="NucleaseA_inhib-like_sf"/>
</dbReference>
<protein>
    <submittedName>
        <fullName evidence="1">Uncharacterized protein</fullName>
    </submittedName>
</protein>
<dbReference type="Proteomes" id="UP000718564">
    <property type="component" value="Unassembled WGS sequence"/>
</dbReference>
<organism evidence="1 2">
    <name type="scientific">Brasilonema bromeliae SPC951</name>
    <dbReference type="NCBI Taxonomy" id="385972"/>
    <lineage>
        <taxon>Bacteria</taxon>
        <taxon>Bacillati</taxon>
        <taxon>Cyanobacteriota</taxon>
        <taxon>Cyanophyceae</taxon>
        <taxon>Nostocales</taxon>
        <taxon>Scytonemataceae</taxon>
        <taxon>Brasilonema</taxon>
        <taxon>Bromeliae group (in: Brasilonema)</taxon>
    </lineage>
</organism>
<evidence type="ECO:0000313" key="1">
    <source>
        <dbReference type="EMBL" id="NMG20748.1"/>
    </source>
</evidence>